<dbReference type="Pfam" id="PF04299">
    <property type="entry name" value="FMN_bind_2"/>
    <property type="match status" value="1"/>
</dbReference>
<organism evidence="2 3">
    <name type="scientific">Microlunatus parietis</name>
    <dbReference type="NCBI Taxonomy" id="682979"/>
    <lineage>
        <taxon>Bacteria</taxon>
        <taxon>Bacillati</taxon>
        <taxon>Actinomycetota</taxon>
        <taxon>Actinomycetes</taxon>
        <taxon>Propionibacteriales</taxon>
        <taxon>Propionibacteriaceae</taxon>
        <taxon>Microlunatus</taxon>
    </lineage>
</organism>
<dbReference type="PIRSF" id="PIRSF010372">
    <property type="entry name" value="PaiB"/>
    <property type="match status" value="1"/>
</dbReference>
<dbReference type="Gene3D" id="2.30.110.10">
    <property type="entry name" value="Electron Transport, Fmn-binding Protein, Chain A"/>
    <property type="match status" value="1"/>
</dbReference>
<dbReference type="SUPFAM" id="SSF50475">
    <property type="entry name" value="FMN-binding split barrel"/>
    <property type="match status" value="1"/>
</dbReference>
<accession>A0A7Y9I8J3</accession>
<dbReference type="InterPro" id="IPR012349">
    <property type="entry name" value="Split_barrel_FMN-bd"/>
</dbReference>
<reference evidence="2 3" key="1">
    <citation type="submission" date="2020-07" db="EMBL/GenBank/DDBJ databases">
        <title>Sequencing the genomes of 1000 actinobacteria strains.</title>
        <authorList>
            <person name="Klenk H.-P."/>
        </authorList>
    </citation>
    <scope>NUCLEOTIDE SEQUENCE [LARGE SCALE GENOMIC DNA]</scope>
    <source>
        <strain evidence="2 3">DSM 22083</strain>
    </source>
</reference>
<evidence type="ECO:0000313" key="2">
    <source>
        <dbReference type="EMBL" id="NYE72162.1"/>
    </source>
</evidence>
<feature type="region of interest" description="Disordered" evidence="1">
    <location>
        <begin position="182"/>
        <end position="217"/>
    </location>
</feature>
<gene>
    <name evidence="2" type="ORF">BKA15_003491</name>
</gene>
<protein>
    <submittedName>
        <fullName evidence="2">Transcriptional regulator</fullName>
    </submittedName>
</protein>
<evidence type="ECO:0000313" key="3">
    <source>
        <dbReference type="Proteomes" id="UP000569914"/>
    </source>
</evidence>
<sequence>MYVPPANQVTDETELRAMVEANRTAWLITADEAGRPAATLLPIIWRESTVIAHLAIANDHWKLLREDQPCLLISAGPDAYVSPSWYASKAEHGRVVPTWNYTAVELTGTVRVYRDPDWLRHAVTELTRLQEADREQPWAVTDAPDAFVTGQLRGIVGIEVTVTGVTGKAKLSQNRSAADRAGVIDGLDGESDPGAAAMADAMRQDTALGQAKRRRSQ</sequence>
<evidence type="ECO:0000256" key="1">
    <source>
        <dbReference type="SAM" id="MobiDB-lite"/>
    </source>
</evidence>
<dbReference type="EMBL" id="JACCBU010000001">
    <property type="protein sequence ID" value="NYE72162.1"/>
    <property type="molecule type" value="Genomic_DNA"/>
</dbReference>
<keyword evidence="3" id="KW-1185">Reference proteome</keyword>
<dbReference type="RefSeq" id="WP_179752793.1">
    <property type="nucleotide sequence ID" value="NZ_JACCBU010000001.1"/>
</dbReference>
<dbReference type="PANTHER" id="PTHR35802">
    <property type="entry name" value="PROTEASE SYNTHASE AND SPORULATION PROTEIN PAI 2"/>
    <property type="match status" value="1"/>
</dbReference>
<name>A0A7Y9I8J3_9ACTN</name>
<dbReference type="InterPro" id="IPR007396">
    <property type="entry name" value="TR_PAI2-type"/>
</dbReference>
<dbReference type="AlphaFoldDB" id="A0A7Y9I8J3"/>
<proteinExistence type="predicted"/>
<dbReference type="Proteomes" id="UP000569914">
    <property type="component" value="Unassembled WGS sequence"/>
</dbReference>
<comment type="caution">
    <text evidence="2">The sequence shown here is derived from an EMBL/GenBank/DDBJ whole genome shotgun (WGS) entry which is preliminary data.</text>
</comment>
<dbReference type="PANTHER" id="PTHR35802:SF1">
    <property type="entry name" value="PROTEASE SYNTHASE AND SPORULATION PROTEIN PAI 2"/>
    <property type="match status" value="1"/>
</dbReference>